<dbReference type="VEuPathDB" id="FungiDB:ACJ73_05958"/>
<protein>
    <recommendedName>
        <fullName evidence="1">non-specific serine/threonine protein kinase</fullName>
        <ecNumber evidence="1">2.7.11.1</ecNumber>
    </recommendedName>
</protein>
<reference evidence="11 12" key="1">
    <citation type="submission" date="2015-08" db="EMBL/GenBank/DDBJ databases">
        <title>Emmonsia species relationships and genome sequence.</title>
        <authorList>
            <person name="Cuomo C.A."/>
            <person name="Schwartz I.S."/>
            <person name="Kenyon C."/>
            <person name="De Hoog G.S."/>
            <person name="Govender N.P."/>
            <person name="Botha A."/>
            <person name="Moreno L."/>
            <person name="De Vries M."/>
            <person name="Munoz J.F."/>
            <person name="Stielow J.B."/>
        </authorList>
    </citation>
    <scope>NUCLEOTIDE SEQUENCE [LARGE SCALE GENOMIC DNA]</scope>
    <source>
        <strain evidence="11 12">EI222</strain>
    </source>
</reference>
<dbReference type="SMART" id="SM00220">
    <property type="entry name" value="S_TKc"/>
    <property type="match status" value="1"/>
</dbReference>
<gene>
    <name evidence="11" type="ORF">ACJ73_05958</name>
</gene>
<dbReference type="Pfam" id="PF00069">
    <property type="entry name" value="Pkinase"/>
    <property type="match status" value="2"/>
</dbReference>
<keyword evidence="2" id="KW-0723">Serine/threonine-protein kinase</keyword>
<organism evidence="11 12">
    <name type="scientific">Blastomyces percursus</name>
    <dbReference type="NCBI Taxonomy" id="1658174"/>
    <lineage>
        <taxon>Eukaryota</taxon>
        <taxon>Fungi</taxon>
        <taxon>Dikarya</taxon>
        <taxon>Ascomycota</taxon>
        <taxon>Pezizomycotina</taxon>
        <taxon>Eurotiomycetes</taxon>
        <taxon>Eurotiomycetidae</taxon>
        <taxon>Onygenales</taxon>
        <taxon>Ajellomycetaceae</taxon>
        <taxon>Blastomyces</taxon>
    </lineage>
</organism>
<dbReference type="GO" id="GO:0050684">
    <property type="term" value="P:regulation of mRNA processing"/>
    <property type="evidence" value="ECO:0007669"/>
    <property type="project" value="TreeGrafter"/>
</dbReference>
<keyword evidence="3" id="KW-0808">Transferase</keyword>
<evidence type="ECO:0000256" key="1">
    <source>
        <dbReference type="ARBA" id="ARBA00012513"/>
    </source>
</evidence>
<dbReference type="Gene3D" id="1.10.510.10">
    <property type="entry name" value="Transferase(Phosphotransferase) domain 1"/>
    <property type="match status" value="1"/>
</dbReference>
<evidence type="ECO:0000256" key="6">
    <source>
        <dbReference type="ARBA" id="ARBA00022840"/>
    </source>
</evidence>
<sequence>MAKLLRLGRRALSRSVESPRDFTEHGFESLDSTVKIEEEHMPAYEKGLFYPVQIGQIFSARYQILSKLGYGANSTVWFCRDLVQRRYTALKVYICSAGAERECNILKHLASINSTHPGKEKVRTMLDAFTADGPSGRHQCLVHEPLLTSISHFQASLANQRLNEEILKMLLKELLVALDYLHTEAQLIHTDIQSKNIMIGTNQPSIFEEWENQALRDPIPQKMVSGHTVYRSRPFTLEEGRGAWGLPLLSDFGQARIGPGEHEGTIQPSLYRAPEVVLGMKWSSKVDIWNVGALVWELFENYYMFQDCGPDGGYSEAHLLASMIALLGPPPSQFLKRSDKRLRFWDESDNWRGLAEIPDVSFEESELYLEGRNRDIFIQFVRKMVTWDPNERQTARELLRDPWLSS</sequence>
<comment type="catalytic activity">
    <reaction evidence="7">
        <text>L-threonyl-[protein] + ATP = O-phospho-L-threonyl-[protein] + ADP + H(+)</text>
        <dbReference type="Rhea" id="RHEA:46608"/>
        <dbReference type="Rhea" id="RHEA-COMP:11060"/>
        <dbReference type="Rhea" id="RHEA-COMP:11605"/>
        <dbReference type="ChEBI" id="CHEBI:15378"/>
        <dbReference type="ChEBI" id="CHEBI:30013"/>
        <dbReference type="ChEBI" id="CHEBI:30616"/>
        <dbReference type="ChEBI" id="CHEBI:61977"/>
        <dbReference type="ChEBI" id="CHEBI:456216"/>
        <dbReference type="EC" id="2.7.11.1"/>
    </reaction>
</comment>
<dbReference type="Gene3D" id="3.30.200.20">
    <property type="entry name" value="Phosphorylase Kinase, domain 1"/>
    <property type="match status" value="1"/>
</dbReference>
<proteinExistence type="predicted"/>
<evidence type="ECO:0000259" key="10">
    <source>
        <dbReference type="PROSITE" id="PS50011"/>
    </source>
</evidence>
<keyword evidence="6 9" id="KW-0067">ATP-binding</keyword>
<evidence type="ECO:0000256" key="3">
    <source>
        <dbReference type="ARBA" id="ARBA00022679"/>
    </source>
</evidence>
<keyword evidence="5 11" id="KW-0418">Kinase</keyword>
<dbReference type="EMBL" id="LGTZ01000985">
    <property type="protein sequence ID" value="OJD22694.1"/>
    <property type="molecule type" value="Genomic_DNA"/>
</dbReference>
<dbReference type="PANTHER" id="PTHR47634">
    <property type="entry name" value="PROTEIN KINASE DOMAIN-CONTAINING PROTEIN-RELATED"/>
    <property type="match status" value="1"/>
</dbReference>
<evidence type="ECO:0000256" key="4">
    <source>
        <dbReference type="ARBA" id="ARBA00022741"/>
    </source>
</evidence>
<name>A0A1J9Q250_9EURO</name>
<dbReference type="InterPro" id="IPR017441">
    <property type="entry name" value="Protein_kinase_ATP_BS"/>
</dbReference>
<keyword evidence="4 9" id="KW-0547">Nucleotide-binding</keyword>
<dbReference type="AlphaFoldDB" id="A0A1J9Q250"/>
<dbReference type="PROSITE" id="PS00107">
    <property type="entry name" value="PROTEIN_KINASE_ATP"/>
    <property type="match status" value="1"/>
</dbReference>
<dbReference type="EC" id="2.7.11.1" evidence="1"/>
<evidence type="ECO:0000256" key="2">
    <source>
        <dbReference type="ARBA" id="ARBA00022527"/>
    </source>
</evidence>
<dbReference type="InterPro" id="IPR011009">
    <property type="entry name" value="Kinase-like_dom_sf"/>
</dbReference>
<keyword evidence="12" id="KW-1185">Reference proteome</keyword>
<evidence type="ECO:0000256" key="5">
    <source>
        <dbReference type="ARBA" id="ARBA00022777"/>
    </source>
</evidence>
<evidence type="ECO:0000313" key="11">
    <source>
        <dbReference type="EMBL" id="OJD22694.1"/>
    </source>
</evidence>
<dbReference type="SUPFAM" id="SSF56112">
    <property type="entry name" value="Protein kinase-like (PK-like)"/>
    <property type="match status" value="1"/>
</dbReference>
<comment type="caution">
    <text evidence="11">The sequence shown here is derived from an EMBL/GenBank/DDBJ whole genome shotgun (WGS) entry which is preliminary data.</text>
</comment>
<comment type="catalytic activity">
    <reaction evidence="8">
        <text>L-seryl-[protein] + ATP = O-phospho-L-seryl-[protein] + ADP + H(+)</text>
        <dbReference type="Rhea" id="RHEA:17989"/>
        <dbReference type="Rhea" id="RHEA-COMP:9863"/>
        <dbReference type="Rhea" id="RHEA-COMP:11604"/>
        <dbReference type="ChEBI" id="CHEBI:15378"/>
        <dbReference type="ChEBI" id="CHEBI:29999"/>
        <dbReference type="ChEBI" id="CHEBI:30616"/>
        <dbReference type="ChEBI" id="CHEBI:83421"/>
        <dbReference type="ChEBI" id="CHEBI:456216"/>
        <dbReference type="EC" id="2.7.11.1"/>
    </reaction>
</comment>
<dbReference type="GO" id="GO:0005524">
    <property type="term" value="F:ATP binding"/>
    <property type="evidence" value="ECO:0007669"/>
    <property type="project" value="UniProtKB-UniRule"/>
</dbReference>
<dbReference type="PANTHER" id="PTHR47634:SF9">
    <property type="entry name" value="PROTEIN KINASE DOMAIN-CONTAINING PROTEIN-RELATED"/>
    <property type="match status" value="1"/>
</dbReference>
<dbReference type="InterPro" id="IPR000719">
    <property type="entry name" value="Prot_kinase_dom"/>
</dbReference>
<evidence type="ECO:0000256" key="9">
    <source>
        <dbReference type="PROSITE-ProRule" id="PRU10141"/>
    </source>
</evidence>
<dbReference type="OrthoDB" id="4172289at2759"/>
<feature type="domain" description="Protein kinase" evidence="10">
    <location>
        <begin position="62"/>
        <end position="404"/>
    </location>
</feature>
<dbReference type="GO" id="GO:0004674">
    <property type="term" value="F:protein serine/threonine kinase activity"/>
    <property type="evidence" value="ECO:0007669"/>
    <property type="project" value="UniProtKB-KW"/>
</dbReference>
<evidence type="ECO:0000256" key="8">
    <source>
        <dbReference type="ARBA" id="ARBA00048679"/>
    </source>
</evidence>
<dbReference type="PROSITE" id="PS50011">
    <property type="entry name" value="PROTEIN_KINASE_DOM"/>
    <property type="match status" value="1"/>
</dbReference>
<evidence type="ECO:0000256" key="7">
    <source>
        <dbReference type="ARBA" id="ARBA00047899"/>
    </source>
</evidence>
<evidence type="ECO:0000313" key="12">
    <source>
        <dbReference type="Proteomes" id="UP000242791"/>
    </source>
</evidence>
<dbReference type="Proteomes" id="UP000242791">
    <property type="component" value="Unassembled WGS sequence"/>
</dbReference>
<dbReference type="InterPro" id="IPR051334">
    <property type="entry name" value="SRPK"/>
</dbReference>
<accession>A0A1J9Q250</accession>
<feature type="binding site" evidence="9">
    <location>
        <position position="91"/>
    </location>
    <ligand>
        <name>ATP</name>
        <dbReference type="ChEBI" id="CHEBI:30616"/>
    </ligand>
</feature>
<dbReference type="GO" id="GO:0000245">
    <property type="term" value="P:spliceosomal complex assembly"/>
    <property type="evidence" value="ECO:0007669"/>
    <property type="project" value="TreeGrafter"/>
</dbReference>